<keyword evidence="3" id="KW-1185">Reference proteome</keyword>
<protein>
    <recommendedName>
        <fullName evidence="1">ABM domain-containing protein</fullName>
    </recommendedName>
</protein>
<evidence type="ECO:0000259" key="1">
    <source>
        <dbReference type="PROSITE" id="PS51725"/>
    </source>
</evidence>
<proteinExistence type="predicted"/>
<gene>
    <name evidence="2" type="ORF">TRUGW13939_11183</name>
</gene>
<sequence>MADDLLHLVATITVKDGKLEQVLEALKTLASTVHQTEPDVLRYFAFQTKNSEGQDQLVMIEKYSNAEAHKAHSATSHFKSFVGQVQDLLAGPLDIKVGPLVAGYESKSKASL</sequence>
<dbReference type="KEGG" id="trg:TRUGW13939_11183"/>
<dbReference type="InterPro" id="IPR007138">
    <property type="entry name" value="ABM_dom"/>
</dbReference>
<dbReference type="Proteomes" id="UP000509510">
    <property type="component" value="Chromosome VI"/>
</dbReference>
<dbReference type="OrthoDB" id="10011777at2759"/>
<dbReference type="InterPro" id="IPR011008">
    <property type="entry name" value="Dimeric_a/b-barrel"/>
</dbReference>
<dbReference type="RefSeq" id="XP_035350184.1">
    <property type="nucleotide sequence ID" value="XM_035494291.1"/>
</dbReference>
<dbReference type="GeneID" id="55998661"/>
<dbReference type="Gene3D" id="3.30.70.100">
    <property type="match status" value="1"/>
</dbReference>
<dbReference type="EMBL" id="CP055903">
    <property type="protein sequence ID" value="QKX64010.1"/>
    <property type="molecule type" value="Genomic_DNA"/>
</dbReference>
<accession>A0A7H8RC32</accession>
<name>A0A7H8RC32_TALRU</name>
<dbReference type="Pfam" id="PF03992">
    <property type="entry name" value="ABM"/>
    <property type="match status" value="1"/>
</dbReference>
<dbReference type="SUPFAM" id="SSF54909">
    <property type="entry name" value="Dimeric alpha+beta barrel"/>
    <property type="match status" value="1"/>
</dbReference>
<dbReference type="PANTHER" id="PTHR40624">
    <property type="entry name" value="BIOSYNTHESIS MONOOXYGENASE, PUTATIVE (AFU_ORTHOLOGUE AFUA_1G12025)-RELATED"/>
    <property type="match status" value="1"/>
</dbReference>
<evidence type="ECO:0000313" key="3">
    <source>
        <dbReference type="Proteomes" id="UP000509510"/>
    </source>
</evidence>
<feature type="domain" description="ABM" evidence="1">
    <location>
        <begin position="6"/>
        <end position="97"/>
    </location>
</feature>
<organism evidence="2 3">
    <name type="scientific">Talaromyces rugulosus</name>
    <name type="common">Penicillium rugulosum</name>
    <dbReference type="NCBI Taxonomy" id="121627"/>
    <lineage>
        <taxon>Eukaryota</taxon>
        <taxon>Fungi</taxon>
        <taxon>Dikarya</taxon>
        <taxon>Ascomycota</taxon>
        <taxon>Pezizomycotina</taxon>
        <taxon>Eurotiomycetes</taxon>
        <taxon>Eurotiomycetidae</taxon>
        <taxon>Eurotiales</taxon>
        <taxon>Trichocomaceae</taxon>
        <taxon>Talaromyces</taxon>
        <taxon>Talaromyces sect. Islandici</taxon>
    </lineage>
</organism>
<reference evidence="3" key="1">
    <citation type="submission" date="2020-06" db="EMBL/GenBank/DDBJ databases">
        <title>A chromosome-scale genome assembly of Talaromyces rugulosus W13939.</title>
        <authorList>
            <person name="Wang B."/>
            <person name="Guo L."/>
            <person name="Ye K."/>
            <person name="Wang L."/>
        </authorList>
    </citation>
    <scope>NUCLEOTIDE SEQUENCE [LARGE SCALE GENOMIC DNA]</scope>
    <source>
        <strain evidence="3">W13939</strain>
    </source>
</reference>
<dbReference type="PANTHER" id="PTHR40624:SF1">
    <property type="entry name" value="BIOSYNTHESIS MONOOXYGENASE, PUTATIVE (AFU_ORTHOLOGUE AFUA_1G12025)-RELATED"/>
    <property type="match status" value="1"/>
</dbReference>
<evidence type="ECO:0000313" key="2">
    <source>
        <dbReference type="EMBL" id="QKX64010.1"/>
    </source>
</evidence>
<dbReference type="AlphaFoldDB" id="A0A7H8RC32"/>
<dbReference type="PROSITE" id="PS51725">
    <property type="entry name" value="ABM"/>
    <property type="match status" value="1"/>
</dbReference>